<accession>A0A7K0G3J7</accession>
<dbReference type="InterPro" id="IPR006015">
    <property type="entry name" value="Universal_stress_UspA"/>
</dbReference>
<comment type="similarity">
    <text evidence="1">Belongs to the universal stress protein A family.</text>
</comment>
<name>A0A7K0G3J7_9SPHI</name>
<keyword evidence="4" id="KW-1185">Reference proteome</keyword>
<comment type="caution">
    <text evidence="3">The sequence shown here is derived from an EMBL/GenBank/DDBJ whole genome shotgun (WGS) entry which is preliminary data.</text>
</comment>
<dbReference type="AlphaFoldDB" id="A0A7K0G3J7"/>
<protein>
    <recommendedName>
        <fullName evidence="2">UspA domain-containing protein</fullName>
    </recommendedName>
</protein>
<dbReference type="PANTHER" id="PTHR46268:SF6">
    <property type="entry name" value="UNIVERSAL STRESS PROTEIN UP12"/>
    <property type="match status" value="1"/>
</dbReference>
<organism evidence="3 4">
    <name type="scientific">Pedobacter petrophilus</name>
    <dbReference type="NCBI Taxonomy" id="1908241"/>
    <lineage>
        <taxon>Bacteria</taxon>
        <taxon>Pseudomonadati</taxon>
        <taxon>Bacteroidota</taxon>
        <taxon>Sphingobacteriia</taxon>
        <taxon>Sphingobacteriales</taxon>
        <taxon>Sphingobacteriaceae</taxon>
        <taxon>Pedobacter</taxon>
    </lineage>
</organism>
<reference evidence="3 4" key="1">
    <citation type="submission" date="2019-11" db="EMBL/GenBank/DDBJ databases">
        <title>Pedobacter petrophilus genome.</title>
        <authorList>
            <person name="Feldbauer M.J."/>
            <person name="Newman J.D."/>
        </authorList>
    </citation>
    <scope>NUCLEOTIDE SEQUENCE [LARGE SCALE GENOMIC DNA]</scope>
    <source>
        <strain evidence="3 4">LMG 29686</strain>
    </source>
</reference>
<dbReference type="InterPro" id="IPR006016">
    <property type="entry name" value="UspA"/>
</dbReference>
<evidence type="ECO:0000313" key="3">
    <source>
        <dbReference type="EMBL" id="MRX78000.1"/>
    </source>
</evidence>
<feature type="domain" description="UspA" evidence="2">
    <location>
        <begin position="1"/>
        <end position="148"/>
    </location>
</feature>
<dbReference type="EMBL" id="WKKH01000037">
    <property type="protein sequence ID" value="MRX78000.1"/>
    <property type="molecule type" value="Genomic_DNA"/>
</dbReference>
<dbReference type="CDD" id="cd00293">
    <property type="entry name" value="USP-like"/>
    <property type="match status" value="2"/>
</dbReference>
<dbReference type="SUPFAM" id="SSF52402">
    <property type="entry name" value="Adenine nucleotide alpha hydrolases-like"/>
    <property type="match status" value="2"/>
</dbReference>
<dbReference type="PRINTS" id="PR01438">
    <property type="entry name" value="UNVRSLSTRESS"/>
</dbReference>
<sequence length="290" mass="32528">MKTILVATDFSENANQAADYACKFAKQLGSNVQLIHAASLNADSPLQIIWPIENHQTMINRNDALLEKFSEKLHNEFVVSCNGEGHIPKINFSSSLGPINDLLREIVQMKDIGMVILGLSGNGDMKRLIEGSCSRDSIDFSEYPLMLIPKGSEFKPVKKIAFATDLNISDMETIQLLALLAGKLDAELLIVHVITNREDNLLPHRIETFMKELKSKVTYNKIYYENVYQSKIEKGLNWLSSHGGSNILAVIHRKHSLTSDVLHNSHSQKMARHTNIPLMVIPEGYKGMLF</sequence>
<dbReference type="Pfam" id="PF00582">
    <property type="entry name" value="Usp"/>
    <property type="match status" value="1"/>
</dbReference>
<dbReference type="InterPro" id="IPR014729">
    <property type="entry name" value="Rossmann-like_a/b/a_fold"/>
</dbReference>
<dbReference type="RefSeq" id="WP_154282413.1">
    <property type="nucleotide sequence ID" value="NZ_JBHUJQ010000001.1"/>
</dbReference>
<dbReference type="Gene3D" id="3.40.50.620">
    <property type="entry name" value="HUPs"/>
    <property type="match status" value="2"/>
</dbReference>
<proteinExistence type="inferred from homology"/>
<dbReference type="PANTHER" id="PTHR46268">
    <property type="entry name" value="STRESS RESPONSE PROTEIN NHAX"/>
    <property type="match status" value="1"/>
</dbReference>
<evidence type="ECO:0000259" key="2">
    <source>
        <dbReference type="Pfam" id="PF00582"/>
    </source>
</evidence>
<evidence type="ECO:0000313" key="4">
    <source>
        <dbReference type="Proteomes" id="UP000487757"/>
    </source>
</evidence>
<dbReference type="OrthoDB" id="9788959at2"/>
<gene>
    <name evidence="3" type="ORF">GJU39_18125</name>
</gene>
<dbReference type="Proteomes" id="UP000487757">
    <property type="component" value="Unassembled WGS sequence"/>
</dbReference>
<evidence type="ECO:0000256" key="1">
    <source>
        <dbReference type="ARBA" id="ARBA00008791"/>
    </source>
</evidence>